<dbReference type="HOGENOM" id="CLU_1597343_0_0_1"/>
<name>M0ZUV9_SOLTU</name>
<dbReference type="Gene3D" id="3.80.10.10">
    <property type="entry name" value="Ribonuclease Inhibitor"/>
    <property type="match status" value="1"/>
</dbReference>
<dbReference type="PANTHER" id="PTHR13318">
    <property type="entry name" value="PARTNER OF PAIRED, ISOFORM B-RELATED"/>
    <property type="match status" value="1"/>
</dbReference>
<dbReference type="InParanoid" id="M0ZUV9"/>
<dbReference type="EnsemblPlants" id="PGSC0003DMT400008648">
    <property type="protein sequence ID" value="PGSC0003DMT400008648"/>
    <property type="gene ID" value="PGSC0003DMG400003351"/>
</dbReference>
<dbReference type="PaxDb" id="4113-PGSC0003DMT400008648"/>
<dbReference type="InterPro" id="IPR032675">
    <property type="entry name" value="LRR_dom_sf"/>
</dbReference>
<dbReference type="Proteomes" id="UP000011115">
    <property type="component" value="Unassembled WGS sequence"/>
</dbReference>
<proteinExistence type="predicted"/>
<evidence type="ECO:0000313" key="2">
    <source>
        <dbReference type="EnsemblPlants" id="PGSC0003DMT400008648"/>
    </source>
</evidence>
<organism evidence="2 3">
    <name type="scientific">Solanum tuberosum</name>
    <name type="common">Potato</name>
    <dbReference type="NCBI Taxonomy" id="4113"/>
    <lineage>
        <taxon>Eukaryota</taxon>
        <taxon>Viridiplantae</taxon>
        <taxon>Streptophyta</taxon>
        <taxon>Embryophyta</taxon>
        <taxon>Tracheophyta</taxon>
        <taxon>Spermatophyta</taxon>
        <taxon>Magnoliopsida</taxon>
        <taxon>eudicotyledons</taxon>
        <taxon>Gunneridae</taxon>
        <taxon>Pentapetalae</taxon>
        <taxon>asterids</taxon>
        <taxon>lamiids</taxon>
        <taxon>Solanales</taxon>
        <taxon>Solanaceae</taxon>
        <taxon>Solanoideae</taxon>
        <taxon>Solaneae</taxon>
        <taxon>Solanum</taxon>
    </lineage>
</organism>
<evidence type="ECO:0000313" key="3">
    <source>
        <dbReference type="Proteomes" id="UP000011115"/>
    </source>
</evidence>
<protein>
    <submittedName>
        <fullName evidence="2">Skip-2</fullName>
    </submittedName>
</protein>
<evidence type="ECO:0000259" key="1">
    <source>
        <dbReference type="Pfam" id="PF25372"/>
    </source>
</evidence>
<dbReference type="OMA" id="VERCKFL"/>
<dbReference type="InterPro" id="IPR057207">
    <property type="entry name" value="FBXL15_LRR"/>
</dbReference>
<reference evidence="3" key="1">
    <citation type="journal article" date="2011" name="Nature">
        <title>Genome sequence and analysis of the tuber crop potato.</title>
        <authorList>
            <consortium name="The Potato Genome Sequencing Consortium"/>
        </authorList>
    </citation>
    <scope>NUCLEOTIDE SEQUENCE [LARGE SCALE GENOMIC DNA]</scope>
    <source>
        <strain evidence="3">cv. DM1-3 516 R44</strain>
    </source>
</reference>
<feature type="domain" description="F-box/LRR-repeat protein 15-like leucin rich repeat" evidence="1">
    <location>
        <begin position="47"/>
        <end position="156"/>
    </location>
</feature>
<dbReference type="eggNOG" id="KOG1947">
    <property type="taxonomic scope" value="Eukaryota"/>
</dbReference>
<accession>M0ZUV9</accession>
<dbReference type="Pfam" id="PF25372">
    <property type="entry name" value="DUF7885"/>
    <property type="match status" value="1"/>
</dbReference>
<dbReference type="PANTHER" id="PTHR13318:SF277">
    <property type="entry name" value="LEUCINE-RICH REPEAT DOMAIN SUPERFAMILY, F-BOX-LIKE DOMAIN SUPERFAMILY"/>
    <property type="match status" value="1"/>
</dbReference>
<dbReference type="AlphaFoldDB" id="M0ZUV9"/>
<keyword evidence="3" id="KW-1185">Reference proteome</keyword>
<dbReference type="Gramene" id="PGSC0003DMT400008648">
    <property type="protein sequence ID" value="PGSC0003DMT400008648"/>
    <property type="gene ID" value="PGSC0003DMG400003351"/>
</dbReference>
<dbReference type="SUPFAM" id="SSF52047">
    <property type="entry name" value="RNI-like"/>
    <property type="match status" value="1"/>
</dbReference>
<sequence>MKRLHGITDGAVAEPIGPGVAGGSLRVICLKELYNGQCFGPLIIGSKSLRMLKLFRCSGDLDKIMKVIAEQVSELVEINLERLQVSDTGLTAISKCSILEILHLMETPKCTNNGLNTVSQNCKLLRKLHIDGWKTNKISDDGLIVVAKHCPNITNLKPIFSYQDFLN</sequence>
<reference evidence="2" key="2">
    <citation type="submission" date="2015-06" db="UniProtKB">
        <authorList>
            <consortium name="EnsemblPlants"/>
        </authorList>
    </citation>
    <scope>IDENTIFICATION</scope>
    <source>
        <strain evidence="2">DM1-3 516 R44</strain>
    </source>
</reference>